<evidence type="ECO:0000313" key="4">
    <source>
        <dbReference type="Proteomes" id="UP000008237"/>
    </source>
</evidence>
<feature type="domain" description="Transposable element P transposase-like GTP-binding insertion" evidence="2">
    <location>
        <begin position="96"/>
        <end position="213"/>
    </location>
</feature>
<sequence>MHWCLYMVTCINEHFKIPVAYYFIHALSGAERANLLKQCLLVLHEANDIVSVTVDGAASNISMLNNMGANLSTDNLVPYFYHPISKHCIFILLDACHMLKLIRNAFASKKMLWDKNGELINWAFIVALVQLQETEELHAGTKIRRRHLNWQKEKMKVSLAAQVLSTSVANALKFCAEDLSLSTFAGCGDTANFCIRINNMFDLLNSRNRFCKNKFAQYLTRKNYDDICKQVDNYCNYLKGLKDGQLPDT</sequence>
<dbReference type="Pfam" id="PF21788">
    <property type="entry name" value="TNP-like_GBD"/>
    <property type="match status" value="1"/>
</dbReference>
<dbReference type="InterPro" id="IPR048366">
    <property type="entry name" value="TNP-like_GBD"/>
</dbReference>
<dbReference type="Pfam" id="PF21787">
    <property type="entry name" value="TNP-like_RNaseH_N"/>
    <property type="match status" value="1"/>
</dbReference>
<evidence type="ECO:0000259" key="2">
    <source>
        <dbReference type="Pfam" id="PF21788"/>
    </source>
</evidence>
<dbReference type="STRING" id="610380.E2BIJ8"/>
<evidence type="ECO:0000313" key="3">
    <source>
        <dbReference type="EMBL" id="EFN84445.1"/>
    </source>
</evidence>
<gene>
    <name evidence="3" type="ORF">EAI_13135</name>
</gene>
<evidence type="ECO:0000259" key="1">
    <source>
        <dbReference type="Pfam" id="PF21787"/>
    </source>
</evidence>
<dbReference type="EMBL" id="GL448516">
    <property type="protein sequence ID" value="EFN84445.1"/>
    <property type="molecule type" value="Genomic_DNA"/>
</dbReference>
<dbReference type="InterPro" id="IPR048365">
    <property type="entry name" value="TNP-like_RNaseH_N"/>
</dbReference>
<organism evidence="4">
    <name type="scientific">Harpegnathos saltator</name>
    <name type="common">Jerdon's jumping ant</name>
    <dbReference type="NCBI Taxonomy" id="610380"/>
    <lineage>
        <taxon>Eukaryota</taxon>
        <taxon>Metazoa</taxon>
        <taxon>Ecdysozoa</taxon>
        <taxon>Arthropoda</taxon>
        <taxon>Hexapoda</taxon>
        <taxon>Insecta</taxon>
        <taxon>Pterygota</taxon>
        <taxon>Neoptera</taxon>
        <taxon>Endopterygota</taxon>
        <taxon>Hymenoptera</taxon>
        <taxon>Apocrita</taxon>
        <taxon>Aculeata</taxon>
        <taxon>Formicoidea</taxon>
        <taxon>Formicidae</taxon>
        <taxon>Ponerinae</taxon>
        <taxon>Ponerini</taxon>
        <taxon>Harpegnathos</taxon>
    </lineage>
</organism>
<dbReference type="Proteomes" id="UP000008237">
    <property type="component" value="Unassembled WGS sequence"/>
</dbReference>
<proteinExistence type="predicted"/>
<accession>E2BIJ8</accession>
<feature type="domain" description="Transposable element P transposase-like RNase H" evidence="1">
    <location>
        <begin position="4"/>
        <end position="68"/>
    </location>
</feature>
<dbReference type="InParanoid" id="E2BIJ8"/>
<dbReference type="OMA" id="HEANDIV"/>
<protein>
    <submittedName>
        <fullName evidence="3">THAP domain-containing protein 9</fullName>
    </submittedName>
</protein>
<dbReference type="AlphaFoldDB" id="E2BIJ8"/>
<dbReference type="OrthoDB" id="7608251at2759"/>
<name>E2BIJ8_HARSA</name>
<reference evidence="3 4" key="1">
    <citation type="journal article" date="2010" name="Science">
        <title>Genomic comparison of the ants Camponotus floridanus and Harpegnathos saltator.</title>
        <authorList>
            <person name="Bonasio R."/>
            <person name="Zhang G."/>
            <person name="Ye C."/>
            <person name="Mutti N.S."/>
            <person name="Fang X."/>
            <person name="Qin N."/>
            <person name="Donahue G."/>
            <person name="Yang P."/>
            <person name="Li Q."/>
            <person name="Li C."/>
            <person name="Zhang P."/>
            <person name="Huang Z."/>
            <person name="Berger S.L."/>
            <person name="Reinberg D."/>
            <person name="Wang J."/>
            <person name="Liebig J."/>
        </authorList>
    </citation>
    <scope>NUCLEOTIDE SEQUENCE [LARGE SCALE GENOMIC DNA]</scope>
    <source>
        <strain evidence="3 4">R22 G/1</strain>
    </source>
</reference>
<keyword evidence="4" id="KW-1185">Reference proteome</keyword>